<comment type="similarity">
    <text evidence="1">Belongs to the SCO1/2 family.</text>
</comment>
<dbReference type="GO" id="GO:0046872">
    <property type="term" value="F:metal ion binding"/>
    <property type="evidence" value="ECO:0007669"/>
    <property type="project" value="UniProtKB-KW"/>
</dbReference>
<dbReference type="Gene3D" id="3.40.30.10">
    <property type="entry name" value="Glutaredoxin"/>
    <property type="match status" value="1"/>
</dbReference>
<accession>A0AAD1C0U2</accession>
<reference evidence="5" key="1">
    <citation type="submission" date="2015-05" db="EMBL/GenBank/DDBJ databases">
        <title>Draft genome sequencing of a biphenyl-degrading bacterium, Pseudomonas balearica KF707 (=NBRC110670).</title>
        <authorList>
            <person name="Kimura N."/>
            <person name="Hirose J."/>
            <person name="Watanabe T."/>
            <person name="Suenaga H."/>
            <person name="Fujihara H."/>
            <person name="Noguchi M."/>
            <person name="Hashimoto M."/>
            <person name="Shimodaira J."/>
            <person name="Tsuchikane K."/>
            <person name="Hosoyama A."/>
            <person name="Yamazoe A."/>
            <person name="Fujita N."/>
            <person name="Furukawa K."/>
        </authorList>
    </citation>
    <scope>NUCLEOTIDE SEQUENCE [LARGE SCALE GENOMIC DNA]</scope>
    <source>
        <strain evidence="5">DSM 10086 / NBRC 110670 / KF707</strain>
    </source>
</reference>
<dbReference type="PANTHER" id="PTHR12151:SF25">
    <property type="entry name" value="LINALOOL DEHYDRATASE_ISOMERASE DOMAIN-CONTAINING PROTEIN"/>
    <property type="match status" value="1"/>
</dbReference>
<feature type="binding site" evidence="2">
    <location>
        <position position="70"/>
    </location>
    <ligand>
        <name>Cu cation</name>
        <dbReference type="ChEBI" id="CHEBI:23378"/>
    </ligand>
</feature>
<dbReference type="EMBL" id="AP014862">
    <property type="protein sequence ID" value="BAU74702.1"/>
    <property type="molecule type" value="Genomic_DNA"/>
</dbReference>
<sequence length="212" mass="23326">MRDAGILGVAGLGWALGLGGQASRAAGQSRSSSRGLPNVVLTTQHGRPVRFYDDLIRGKVVAINMMYTSCTGICPTGTANLREVQRLLGDRVGRQVHLYSITLAPELDTPEALREYAERHRVGPGWLFLTGRPEDVEAVRISLGFYDPEPDVDRDKNSHSGMLRIGNDRLDRWSMAPVMGNPEQILGTLDHVDPDYSYSPQVQRRRGTDSAV</sequence>
<evidence type="ECO:0000256" key="3">
    <source>
        <dbReference type="PIRSR" id="PIRSR603782-2"/>
    </source>
</evidence>
<proteinExistence type="inferred from homology"/>
<evidence type="ECO:0000313" key="5">
    <source>
        <dbReference type="Proteomes" id="UP000218554"/>
    </source>
</evidence>
<dbReference type="AlphaFoldDB" id="A0AAD1C0U2"/>
<dbReference type="Pfam" id="PF02630">
    <property type="entry name" value="SCO1-SenC"/>
    <property type="match status" value="1"/>
</dbReference>
<dbReference type="InterPro" id="IPR036249">
    <property type="entry name" value="Thioredoxin-like_sf"/>
</dbReference>
<feature type="binding site" evidence="2">
    <location>
        <position position="74"/>
    </location>
    <ligand>
        <name>Cu cation</name>
        <dbReference type="ChEBI" id="CHEBI:23378"/>
    </ligand>
</feature>
<keyword evidence="2" id="KW-0186">Copper</keyword>
<reference evidence="4 5" key="2">
    <citation type="journal article" date="2017" name="Int. J. Syst. Evol. Microbiol.">
        <title>Pseudomonas furukawaii sp. nov., a polychlorinated biphenyl-degrading bacterium isolated from biphenyl-contaminated soil in Japan.</title>
        <authorList>
            <person name="Kimura N."/>
            <person name="Watanabe T."/>
            <person name="Suenaga H."/>
            <person name="Fujihara H."/>
            <person name="Futagami T."/>
            <person name="Goto M."/>
            <person name="Hanada S."/>
            <person name="Hirose J."/>
        </authorList>
    </citation>
    <scope>NUCLEOTIDE SEQUENCE [LARGE SCALE GENOMIC DNA]</scope>
    <source>
        <strain evidence="5">DSM 10086 / NBRC 110670 / KF707</strain>
    </source>
</reference>
<dbReference type="PANTHER" id="PTHR12151">
    <property type="entry name" value="ELECTRON TRANSPORT PROTIN SCO1/SENC FAMILY MEMBER"/>
    <property type="match status" value="1"/>
</dbReference>
<name>A0AAD1C0U2_METFU</name>
<evidence type="ECO:0000313" key="4">
    <source>
        <dbReference type="EMBL" id="BAU74702.1"/>
    </source>
</evidence>
<dbReference type="Proteomes" id="UP000218554">
    <property type="component" value="Chromosome"/>
</dbReference>
<keyword evidence="5" id="KW-1185">Reference proteome</keyword>
<keyword evidence="3" id="KW-1015">Disulfide bond</keyword>
<evidence type="ECO:0000256" key="1">
    <source>
        <dbReference type="ARBA" id="ARBA00010996"/>
    </source>
</evidence>
<dbReference type="SUPFAM" id="SSF52833">
    <property type="entry name" value="Thioredoxin-like"/>
    <property type="match status" value="1"/>
</dbReference>
<dbReference type="KEGG" id="pfuw:KF707C_30140"/>
<dbReference type="InterPro" id="IPR003782">
    <property type="entry name" value="SCO1/SenC"/>
</dbReference>
<protein>
    <submittedName>
        <fullName evidence="4">Cytochrome oxidase biogenesis protein Sco1/SenC/PrrC</fullName>
    </submittedName>
</protein>
<gene>
    <name evidence="4" type="ORF">KF707C_30140</name>
</gene>
<organism evidence="4 5">
    <name type="scientific">Metapseudomonas furukawaii</name>
    <name type="common">Pseudomonas furukawaii</name>
    <dbReference type="NCBI Taxonomy" id="1149133"/>
    <lineage>
        <taxon>Bacteria</taxon>
        <taxon>Pseudomonadati</taxon>
        <taxon>Pseudomonadota</taxon>
        <taxon>Gammaproteobacteria</taxon>
        <taxon>Pseudomonadales</taxon>
        <taxon>Pseudomonadaceae</taxon>
        <taxon>Metapseudomonas</taxon>
    </lineage>
</organism>
<dbReference type="CDD" id="cd02968">
    <property type="entry name" value="SCO"/>
    <property type="match status" value="1"/>
</dbReference>
<keyword evidence="2" id="KW-0479">Metal-binding</keyword>
<feature type="disulfide bond" description="Redox-active" evidence="3">
    <location>
        <begin position="70"/>
        <end position="74"/>
    </location>
</feature>
<evidence type="ECO:0000256" key="2">
    <source>
        <dbReference type="PIRSR" id="PIRSR603782-1"/>
    </source>
</evidence>